<proteinExistence type="inferred from homology"/>
<gene>
    <name evidence="8" type="ORF">SAMN04488113_14612</name>
</gene>
<name>A0A1H6V6C6_9LACT</name>
<dbReference type="InterPro" id="IPR003688">
    <property type="entry name" value="TraG/VirD4"/>
</dbReference>
<keyword evidence="5" id="KW-1133">Transmembrane helix</keyword>
<dbReference type="OrthoDB" id="9766496at2"/>
<keyword evidence="9" id="KW-1185">Reference proteome</keyword>
<sequence>MTGTILGRIGKDYIVQPTDSKPNRNIMVIGGPGSYKTQGFVITNILNETENSIVVTDPKGEVYEHTADFKKRQGYDVHVINFAKMQHSDRYNPIDYVTSDVEATNVATKIVDSSNKDGKKDVWYYSQRSLLSALILYAKLELHPTKRNMSGIVEFLQNHGEADSDDEESELDKAFLSLDIQHPARKLYELGYKKSRGDMKGSIIVSLLTTIADYINETVGNFTGFSDFHLQDVGRKKTMLYVIIPVMDTSWEGLTNIFFSQLFDQLYELASDHHAKLPVPVNFILDEFVNLGKFTNYEEFLATCRGYGIGVATIIQTLTQLQDRYNKEKAESILGNCSIQICMNAANNTTAKYFSDLLGKATVKVETSNRSSSKNAKQEGSSSSTSDNESYSGRDLMTAGEVKSMPDDTELIVFANKPPIKAKKAYQFDLFPDPFEMLSQNKYVNRPNAQQIERLEEEIKEFEASEEERQQDIKERQDELEEMKKKAKDEAHNEAVSAFLEDYQDEGLAEAIDE</sequence>
<comment type="subcellular location">
    <subcellularLocation>
        <location evidence="1">Cell membrane</location>
        <topology evidence="1">Multi-pass membrane protein</topology>
    </subcellularLocation>
</comment>
<dbReference type="SUPFAM" id="SSF52540">
    <property type="entry name" value="P-loop containing nucleoside triphosphate hydrolases"/>
    <property type="match status" value="1"/>
</dbReference>
<dbReference type="Pfam" id="PF02534">
    <property type="entry name" value="T4SS-DNA_transf"/>
    <property type="match status" value="1"/>
</dbReference>
<dbReference type="CDD" id="cd01127">
    <property type="entry name" value="TrwB_TraG_TraD_VirD4"/>
    <property type="match status" value="1"/>
</dbReference>
<feature type="compositionally biased region" description="Low complexity" evidence="7">
    <location>
        <begin position="381"/>
        <end position="391"/>
    </location>
</feature>
<feature type="compositionally biased region" description="Polar residues" evidence="7">
    <location>
        <begin position="368"/>
        <end position="380"/>
    </location>
</feature>
<dbReference type="STRING" id="1130080.SAMN04488113_14612"/>
<dbReference type="Proteomes" id="UP000198564">
    <property type="component" value="Unassembled WGS sequence"/>
</dbReference>
<dbReference type="PANTHER" id="PTHR37937:SF1">
    <property type="entry name" value="CONJUGATIVE TRANSFER: DNA TRANSPORT"/>
    <property type="match status" value="1"/>
</dbReference>
<dbReference type="Gene3D" id="3.40.50.300">
    <property type="entry name" value="P-loop containing nucleotide triphosphate hydrolases"/>
    <property type="match status" value="1"/>
</dbReference>
<dbReference type="NCBIfam" id="NF045973">
    <property type="entry name" value="conju_CD1115"/>
    <property type="match status" value="1"/>
</dbReference>
<evidence type="ECO:0000256" key="3">
    <source>
        <dbReference type="ARBA" id="ARBA00022475"/>
    </source>
</evidence>
<dbReference type="EMBL" id="FNYW01000046">
    <property type="protein sequence ID" value="SEJ00189.1"/>
    <property type="molecule type" value="Genomic_DNA"/>
</dbReference>
<evidence type="ECO:0000256" key="1">
    <source>
        <dbReference type="ARBA" id="ARBA00004651"/>
    </source>
</evidence>
<dbReference type="InterPro" id="IPR027417">
    <property type="entry name" value="P-loop_NTPase"/>
</dbReference>
<dbReference type="PANTHER" id="PTHR37937">
    <property type="entry name" value="CONJUGATIVE TRANSFER: DNA TRANSPORT"/>
    <property type="match status" value="1"/>
</dbReference>
<keyword evidence="4" id="KW-0812">Transmembrane</keyword>
<feature type="region of interest" description="Disordered" evidence="7">
    <location>
        <begin position="461"/>
        <end position="489"/>
    </location>
</feature>
<evidence type="ECO:0000256" key="2">
    <source>
        <dbReference type="ARBA" id="ARBA00008806"/>
    </source>
</evidence>
<evidence type="ECO:0000256" key="6">
    <source>
        <dbReference type="ARBA" id="ARBA00023136"/>
    </source>
</evidence>
<protein>
    <submittedName>
        <fullName evidence="8">Type IV secretion system protein VirD4</fullName>
    </submittedName>
</protein>
<dbReference type="RefSeq" id="WP_091636412.1">
    <property type="nucleotide sequence ID" value="NZ_FNYW01000046.1"/>
</dbReference>
<dbReference type="InterPro" id="IPR051539">
    <property type="entry name" value="T4SS-coupling_protein"/>
</dbReference>
<organism evidence="8 9">
    <name type="scientific">Alkalibacterium gilvum</name>
    <dbReference type="NCBI Taxonomy" id="1130080"/>
    <lineage>
        <taxon>Bacteria</taxon>
        <taxon>Bacillati</taxon>
        <taxon>Bacillota</taxon>
        <taxon>Bacilli</taxon>
        <taxon>Lactobacillales</taxon>
        <taxon>Carnobacteriaceae</taxon>
        <taxon>Alkalibacterium</taxon>
    </lineage>
</organism>
<evidence type="ECO:0000313" key="9">
    <source>
        <dbReference type="Proteomes" id="UP000198564"/>
    </source>
</evidence>
<dbReference type="AlphaFoldDB" id="A0A1H6V6C6"/>
<keyword evidence="6" id="KW-0472">Membrane</keyword>
<dbReference type="GO" id="GO:0005886">
    <property type="term" value="C:plasma membrane"/>
    <property type="evidence" value="ECO:0007669"/>
    <property type="project" value="UniProtKB-SubCell"/>
</dbReference>
<accession>A0A1H6V6C6</accession>
<evidence type="ECO:0000256" key="5">
    <source>
        <dbReference type="ARBA" id="ARBA00022989"/>
    </source>
</evidence>
<feature type="region of interest" description="Disordered" evidence="7">
    <location>
        <begin position="368"/>
        <end position="394"/>
    </location>
</feature>
<evidence type="ECO:0000313" key="8">
    <source>
        <dbReference type="EMBL" id="SEJ00189.1"/>
    </source>
</evidence>
<comment type="similarity">
    <text evidence="2">Belongs to the VirD4/TraG family.</text>
</comment>
<reference evidence="9" key="1">
    <citation type="submission" date="2016-10" db="EMBL/GenBank/DDBJ databases">
        <authorList>
            <person name="Varghese N."/>
            <person name="Submissions S."/>
        </authorList>
    </citation>
    <scope>NUCLEOTIDE SEQUENCE [LARGE SCALE GENOMIC DNA]</scope>
    <source>
        <strain evidence="9">DSM 25751</strain>
    </source>
</reference>
<evidence type="ECO:0000256" key="7">
    <source>
        <dbReference type="SAM" id="MobiDB-lite"/>
    </source>
</evidence>
<evidence type="ECO:0000256" key="4">
    <source>
        <dbReference type="ARBA" id="ARBA00022692"/>
    </source>
</evidence>
<keyword evidence="3" id="KW-1003">Cell membrane</keyword>